<evidence type="ECO:0000256" key="1">
    <source>
        <dbReference type="SAM" id="SignalP"/>
    </source>
</evidence>
<dbReference type="EMBL" id="GIFC01002037">
    <property type="protein sequence ID" value="MXU84120.1"/>
    <property type="molecule type" value="Transcribed_RNA"/>
</dbReference>
<name>A0A6B0U613_IXORI</name>
<sequence>MCTRFHFTKSQCLSMFAITYLMRTVLKAELCCIWGDARITNIVRKPRVLKATDVCYGLETILITNQTAEKFCKSVLPKY</sequence>
<protein>
    <submittedName>
        <fullName evidence="2">Putative secreted protein</fullName>
    </submittedName>
</protein>
<keyword evidence="1" id="KW-0732">Signal</keyword>
<reference evidence="2" key="1">
    <citation type="submission" date="2019-12" db="EMBL/GenBank/DDBJ databases">
        <title>An insight into the sialome of adult female Ixodes ricinus ticks feeding for 6 days.</title>
        <authorList>
            <person name="Perner J."/>
            <person name="Ribeiro J.M.C."/>
        </authorList>
    </citation>
    <scope>NUCLEOTIDE SEQUENCE</scope>
    <source>
        <strain evidence="2">Semi-engorged</strain>
        <tissue evidence="2">Salivary glands</tissue>
    </source>
</reference>
<proteinExistence type="predicted"/>
<organism evidence="2">
    <name type="scientific">Ixodes ricinus</name>
    <name type="common">Common tick</name>
    <name type="synonym">Acarus ricinus</name>
    <dbReference type="NCBI Taxonomy" id="34613"/>
    <lineage>
        <taxon>Eukaryota</taxon>
        <taxon>Metazoa</taxon>
        <taxon>Ecdysozoa</taxon>
        <taxon>Arthropoda</taxon>
        <taxon>Chelicerata</taxon>
        <taxon>Arachnida</taxon>
        <taxon>Acari</taxon>
        <taxon>Parasitiformes</taxon>
        <taxon>Ixodida</taxon>
        <taxon>Ixodoidea</taxon>
        <taxon>Ixodidae</taxon>
        <taxon>Ixodinae</taxon>
        <taxon>Ixodes</taxon>
    </lineage>
</organism>
<feature type="signal peptide" evidence="1">
    <location>
        <begin position="1"/>
        <end position="27"/>
    </location>
</feature>
<evidence type="ECO:0000313" key="2">
    <source>
        <dbReference type="EMBL" id="MXU84120.1"/>
    </source>
</evidence>
<accession>A0A6B0U613</accession>
<feature type="chain" id="PRO_5025638182" evidence="1">
    <location>
        <begin position="28"/>
        <end position="79"/>
    </location>
</feature>
<dbReference type="AlphaFoldDB" id="A0A6B0U613"/>